<name>A0A978VGW7_ZIZJJ</name>
<organism evidence="4 5">
    <name type="scientific">Ziziphus jujuba var. spinosa</name>
    <dbReference type="NCBI Taxonomy" id="714518"/>
    <lineage>
        <taxon>Eukaryota</taxon>
        <taxon>Viridiplantae</taxon>
        <taxon>Streptophyta</taxon>
        <taxon>Embryophyta</taxon>
        <taxon>Tracheophyta</taxon>
        <taxon>Spermatophyta</taxon>
        <taxon>Magnoliopsida</taxon>
        <taxon>eudicotyledons</taxon>
        <taxon>Gunneridae</taxon>
        <taxon>Pentapetalae</taxon>
        <taxon>rosids</taxon>
        <taxon>fabids</taxon>
        <taxon>Rosales</taxon>
        <taxon>Rhamnaceae</taxon>
        <taxon>Paliureae</taxon>
        <taxon>Ziziphus</taxon>
    </lineage>
</organism>
<feature type="signal peptide" evidence="2">
    <location>
        <begin position="1"/>
        <end position="25"/>
    </location>
</feature>
<feature type="domain" description="SPARK" evidence="3">
    <location>
        <begin position="30"/>
        <end position="182"/>
    </location>
</feature>
<feature type="compositionally biased region" description="Polar residues" evidence="1">
    <location>
        <begin position="337"/>
        <end position="354"/>
    </location>
</feature>
<keyword evidence="2" id="KW-0732">Signal</keyword>
<sequence length="377" mass="42413">MSRFWFFFLILHALLLLFLLVPSFSQKNGNVSCLLNFTVIRKLASNAGHPNFDVPTTCKYVIQSLRLVKSVYLQATNNFAPPLNSSESCWSVFQLILNHYSWNFDIRSSCGFQTSWISEGCMNITNRTEFKHVIPKSMIDTVIQNCNQSLANGFPCASCTTSLSNLQALYLTGPFVENVSDCMALPSIYAGAFTNYLGPTYLGTTKYLWFRSSFEEIQQLFCCWGSSFAHEVEVIASVRHVNLVALRSYCIATIPMEVRDGKALDVIEDDMPDKGPPQVLEKYVLVAVLYSHPQLYARPTMDQAVKMLEMDMSIPSTPKRPVPLVAELSDVERSVSTSCSGTIVSPRSYSSYTYESDRPLELEEERQTSSSRVEELS</sequence>
<feature type="chain" id="PRO_5038145537" description="SPARK domain-containing protein" evidence="2">
    <location>
        <begin position="26"/>
        <end position="377"/>
    </location>
</feature>
<gene>
    <name evidence="4" type="ORF">FEM48_Zijuj04G0009000</name>
</gene>
<feature type="compositionally biased region" description="Basic and acidic residues" evidence="1">
    <location>
        <begin position="355"/>
        <end position="377"/>
    </location>
</feature>
<dbReference type="AlphaFoldDB" id="A0A978VGW7"/>
<comment type="caution">
    <text evidence="4">The sequence shown here is derived from an EMBL/GenBank/DDBJ whole genome shotgun (WGS) entry which is preliminary data.</text>
</comment>
<dbReference type="Proteomes" id="UP000813462">
    <property type="component" value="Unassembled WGS sequence"/>
</dbReference>
<dbReference type="InterPro" id="IPR043891">
    <property type="entry name" value="SPARK"/>
</dbReference>
<protein>
    <recommendedName>
        <fullName evidence="3">SPARK domain-containing protein</fullName>
    </recommendedName>
</protein>
<evidence type="ECO:0000313" key="5">
    <source>
        <dbReference type="Proteomes" id="UP000813462"/>
    </source>
</evidence>
<dbReference type="Pfam" id="PF19160">
    <property type="entry name" value="SPARK"/>
    <property type="match status" value="1"/>
</dbReference>
<dbReference type="EMBL" id="JAEACU010000004">
    <property type="protein sequence ID" value="KAH7532336.1"/>
    <property type="molecule type" value="Genomic_DNA"/>
</dbReference>
<accession>A0A978VGW7</accession>
<proteinExistence type="predicted"/>
<evidence type="ECO:0000259" key="3">
    <source>
        <dbReference type="Pfam" id="PF19160"/>
    </source>
</evidence>
<feature type="region of interest" description="Disordered" evidence="1">
    <location>
        <begin position="337"/>
        <end position="377"/>
    </location>
</feature>
<reference evidence="4" key="1">
    <citation type="journal article" date="2021" name="Front. Plant Sci.">
        <title>Chromosome-Scale Genome Assembly for Chinese Sour Jujube and Insights Into Its Genome Evolution and Domestication Signature.</title>
        <authorList>
            <person name="Shen L.-Y."/>
            <person name="Luo H."/>
            <person name="Wang X.-L."/>
            <person name="Wang X.-M."/>
            <person name="Qiu X.-J."/>
            <person name="Liu H."/>
            <person name="Zhou S.-S."/>
            <person name="Jia K.-H."/>
            <person name="Nie S."/>
            <person name="Bao Y.-T."/>
            <person name="Zhang R.-G."/>
            <person name="Yun Q.-Z."/>
            <person name="Chai Y.-H."/>
            <person name="Lu J.-Y."/>
            <person name="Li Y."/>
            <person name="Zhao S.-W."/>
            <person name="Mao J.-F."/>
            <person name="Jia S.-G."/>
            <person name="Mao Y.-M."/>
        </authorList>
    </citation>
    <scope>NUCLEOTIDE SEQUENCE</scope>
    <source>
        <strain evidence="4">AT0</strain>
        <tissue evidence="4">Leaf</tissue>
    </source>
</reference>
<evidence type="ECO:0000256" key="2">
    <source>
        <dbReference type="SAM" id="SignalP"/>
    </source>
</evidence>
<evidence type="ECO:0000313" key="4">
    <source>
        <dbReference type="EMBL" id="KAH7532336.1"/>
    </source>
</evidence>
<evidence type="ECO:0000256" key="1">
    <source>
        <dbReference type="SAM" id="MobiDB-lite"/>
    </source>
</evidence>